<evidence type="ECO:0000259" key="3">
    <source>
        <dbReference type="PROSITE" id="PS50048"/>
    </source>
</evidence>
<sequence>MVSNNYFNRRPSRVGPGYQLPYADRRQAMSHDQRSLISSDREGSNINEATPPRKRIAVACMRCRKRKIRCSGDDGTGASCHNCHNSGADNCQFLRVNIRSSFYSLILTNPVHTSPGSIPACLATDTNFFFGFPLQVSSSETNFYPNETNSNPNFNYNINAARMFQSVPKSAPPPTPMMTPVVHSAYSDLSASSMPQHAPASAYSATSMTHTDAMVPYRQQQQPAYAAPCDKSYSTAAAVASMAAAQAQWSSSYGDQVDCNSMTAHYPYSHAPHIVSSGTPYRMADAMTPKNGHPHHAQHGSQAASNQMYVEVDAGYTYGNPPSAIQRSAITTQTHYPPYPSPISASTNMLGDSGDRVRPTPQRTNSTPAQVTTIYRTAAGSQSHDQFHHQTHGSGIVSDVSAAATSYASVYDMPSTSTSGYIPPPTTTSAGISSSSLSSSVSSIPRSDSSASTAIAETYNTASTASSEAVYSPTVGNSLHSASSSSDLGYRYSEPYRRSGSGCPGDLTSTSAPASTSTLHQMSSSQGYGSGESGVAMLPTTAQAESRGPDSLVLKQE</sequence>
<dbReference type="PROSITE" id="PS50048">
    <property type="entry name" value="ZN2_CY6_FUNGAL_2"/>
    <property type="match status" value="1"/>
</dbReference>
<dbReference type="PROSITE" id="PS00463">
    <property type="entry name" value="ZN2_CY6_FUNGAL_1"/>
    <property type="match status" value="1"/>
</dbReference>
<proteinExistence type="predicted"/>
<dbReference type="SUPFAM" id="SSF57701">
    <property type="entry name" value="Zn2/Cys6 DNA-binding domain"/>
    <property type="match status" value="1"/>
</dbReference>
<keyword evidence="5" id="KW-1185">Reference proteome</keyword>
<evidence type="ECO:0000256" key="2">
    <source>
        <dbReference type="SAM" id="MobiDB-lite"/>
    </source>
</evidence>
<dbReference type="RefSeq" id="XP_070856174.1">
    <property type="nucleotide sequence ID" value="XM_071004494.1"/>
</dbReference>
<protein>
    <submittedName>
        <fullName evidence="4">Transcriptional regulatory protein C2H10.01</fullName>
    </submittedName>
</protein>
<accession>A0ABR4M9P3</accession>
<feature type="region of interest" description="Disordered" evidence="2">
    <location>
        <begin position="414"/>
        <end position="450"/>
    </location>
</feature>
<feature type="compositionally biased region" description="Low complexity" evidence="2">
    <location>
        <begin position="427"/>
        <end position="450"/>
    </location>
</feature>
<comment type="caution">
    <text evidence="4">The sequence shown here is derived from an EMBL/GenBank/DDBJ whole genome shotgun (WGS) entry which is preliminary data.</text>
</comment>
<dbReference type="Proteomes" id="UP001610728">
    <property type="component" value="Unassembled WGS sequence"/>
</dbReference>
<evidence type="ECO:0000256" key="1">
    <source>
        <dbReference type="ARBA" id="ARBA00023242"/>
    </source>
</evidence>
<evidence type="ECO:0000313" key="5">
    <source>
        <dbReference type="Proteomes" id="UP001610728"/>
    </source>
</evidence>
<dbReference type="EMBL" id="JABSNW010000009">
    <property type="protein sequence ID" value="KAL2884993.1"/>
    <property type="molecule type" value="Genomic_DNA"/>
</dbReference>
<dbReference type="GeneID" id="98121512"/>
<reference evidence="4 5" key="1">
    <citation type="submission" date="2020-05" db="EMBL/GenBank/DDBJ databases">
        <title>Ceratocystis lukuohia genome.</title>
        <authorList>
            <person name="Harrington T.C."/>
            <person name="Kim K."/>
            <person name="Mayers C.G."/>
        </authorList>
    </citation>
    <scope>NUCLEOTIDE SEQUENCE [LARGE SCALE GENOMIC DNA]</scope>
    <source>
        <strain evidence="4 5">C4212</strain>
    </source>
</reference>
<gene>
    <name evidence="4" type="ORF">HOO65_090288</name>
</gene>
<dbReference type="Pfam" id="PF00172">
    <property type="entry name" value="Zn_clus"/>
    <property type="match status" value="1"/>
</dbReference>
<keyword evidence="1" id="KW-0539">Nucleus</keyword>
<dbReference type="InterPro" id="IPR036864">
    <property type="entry name" value="Zn2-C6_fun-type_DNA-bd_sf"/>
</dbReference>
<evidence type="ECO:0000313" key="4">
    <source>
        <dbReference type="EMBL" id="KAL2884993.1"/>
    </source>
</evidence>
<name>A0ABR4M9P3_9PEZI</name>
<dbReference type="InterPro" id="IPR001138">
    <property type="entry name" value="Zn2Cys6_DnaBD"/>
</dbReference>
<feature type="compositionally biased region" description="Basic and acidic residues" evidence="2">
    <location>
        <begin position="29"/>
        <end position="43"/>
    </location>
</feature>
<organism evidence="4 5">
    <name type="scientific">Ceratocystis lukuohia</name>
    <dbReference type="NCBI Taxonomy" id="2019550"/>
    <lineage>
        <taxon>Eukaryota</taxon>
        <taxon>Fungi</taxon>
        <taxon>Dikarya</taxon>
        <taxon>Ascomycota</taxon>
        <taxon>Pezizomycotina</taxon>
        <taxon>Sordariomycetes</taxon>
        <taxon>Hypocreomycetidae</taxon>
        <taxon>Microascales</taxon>
        <taxon>Ceratocystidaceae</taxon>
        <taxon>Ceratocystis</taxon>
    </lineage>
</organism>
<feature type="region of interest" description="Disordered" evidence="2">
    <location>
        <begin position="493"/>
        <end position="557"/>
    </location>
</feature>
<feature type="compositionally biased region" description="Low complexity" evidence="2">
    <location>
        <begin position="508"/>
        <end position="527"/>
    </location>
</feature>
<dbReference type="Gene3D" id="4.10.240.10">
    <property type="entry name" value="Zn(2)-C6 fungal-type DNA-binding domain"/>
    <property type="match status" value="1"/>
</dbReference>
<dbReference type="SMART" id="SM00066">
    <property type="entry name" value="GAL4"/>
    <property type="match status" value="1"/>
</dbReference>
<feature type="region of interest" description="Disordered" evidence="2">
    <location>
        <begin position="29"/>
        <end position="49"/>
    </location>
</feature>
<dbReference type="CDD" id="cd00067">
    <property type="entry name" value="GAL4"/>
    <property type="match status" value="1"/>
</dbReference>
<feature type="domain" description="Zn(2)-C6 fungal-type" evidence="3">
    <location>
        <begin position="59"/>
        <end position="93"/>
    </location>
</feature>
<feature type="region of interest" description="Disordered" evidence="2">
    <location>
        <begin position="343"/>
        <end position="368"/>
    </location>
</feature>